<dbReference type="KEGG" id="spar:SPRG_15103"/>
<dbReference type="OMA" id="ANIACIM"/>
<dbReference type="GO" id="GO:0004467">
    <property type="term" value="F:long-chain fatty acid-CoA ligase activity"/>
    <property type="evidence" value="ECO:0007669"/>
    <property type="project" value="TreeGrafter"/>
</dbReference>
<dbReference type="InterPro" id="IPR000873">
    <property type="entry name" value="AMP-dep_synth/lig_dom"/>
</dbReference>
<dbReference type="InterPro" id="IPR020845">
    <property type="entry name" value="AMP-binding_CS"/>
</dbReference>
<dbReference type="PROSITE" id="PS00455">
    <property type="entry name" value="AMP_BINDING"/>
    <property type="match status" value="1"/>
</dbReference>
<proteinExistence type="predicted"/>
<dbReference type="RefSeq" id="XP_012209531.1">
    <property type="nucleotide sequence ID" value="XM_012354141.1"/>
</dbReference>
<dbReference type="Pfam" id="PF23562">
    <property type="entry name" value="AMP-binding_C_3"/>
    <property type="match status" value="1"/>
</dbReference>
<dbReference type="GO" id="GO:0005783">
    <property type="term" value="C:endoplasmic reticulum"/>
    <property type="evidence" value="ECO:0007669"/>
    <property type="project" value="TreeGrafter"/>
</dbReference>
<protein>
    <recommendedName>
        <fullName evidence="4">AMP-dependent synthetase/ligase domain-containing protein</fullName>
    </recommendedName>
</protein>
<keyword evidence="3" id="KW-0443">Lipid metabolism</keyword>
<dbReference type="SUPFAM" id="SSF56801">
    <property type="entry name" value="Acetyl-CoA synthetase-like"/>
    <property type="match status" value="1"/>
</dbReference>
<dbReference type="OrthoDB" id="3633556at2759"/>
<evidence type="ECO:0000256" key="2">
    <source>
        <dbReference type="ARBA" id="ARBA00022832"/>
    </source>
</evidence>
<dbReference type="Gene3D" id="3.40.50.12780">
    <property type="entry name" value="N-terminal domain of ligase-like"/>
    <property type="match status" value="1"/>
</dbReference>
<dbReference type="GeneID" id="24136867"/>
<keyword evidence="1" id="KW-0436">Ligase</keyword>
<keyword evidence="6" id="KW-1185">Reference proteome</keyword>
<evidence type="ECO:0000313" key="5">
    <source>
        <dbReference type="EMBL" id="KDO19769.1"/>
    </source>
</evidence>
<dbReference type="GO" id="GO:0016020">
    <property type="term" value="C:membrane"/>
    <property type="evidence" value="ECO:0007669"/>
    <property type="project" value="TreeGrafter"/>
</dbReference>
<gene>
    <name evidence="5" type="ORF">SPRG_15103</name>
</gene>
<organism evidence="5 6">
    <name type="scientific">Saprolegnia parasitica (strain CBS 223.65)</name>
    <dbReference type="NCBI Taxonomy" id="695850"/>
    <lineage>
        <taxon>Eukaryota</taxon>
        <taxon>Sar</taxon>
        <taxon>Stramenopiles</taxon>
        <taxon>Oomycota</taxon>
        <taxon>Saprolegniomycetes</taxon>
        <taxon>Saprolegniales</taxon>
        <taxon>Saprolegniaceae</taxon>
        <taxon>Saprolegnia</taxon>
    </lineage>
</organism>
<dbReference type="PANTHER" id="PTHR43272">
    <property type="entry name" value="LONG-CHAIN-FATTY-ACID--COA LIGASE"/>
    <property type="match status" value="1"/>
</dbReference>
<feature type="domain" description="AMP-dependent synthetase/ligase" evidence="4">
    <location>
        <begin position="33"/>
        <end position="453"/>
    </location>
</feature>
<accession>A0A067BMS9</accession>
<dbReference type="Proteomes" id="UP000030745">
    <property type="component" value="Unassembled WGS sequence"/>
</dbReference>
<dbReference type="Pfam" id="PF00501">
    <property type="entry name" value="AMP-binding"/>
    <property type="match status" value="1"/>
</dbReference>
<reference evidence="5 6" key="1">
    <citation type="journal article" date="2013" name="PLoS Genet.">
        <title>Distinctive expansion of potential virulence genes in the genome of the oomycete fish pathogen Saprolegnia parasitica.</title>
        <authorList>
            <person name="Jiang R.H."/>
            <person name="de Bruijn I."/>
            <person name="Haas B.J."/>
            <person name="Belmonte R."/>
            <person name="Lobach L."/>
            <person name="Christie J."/>
            <person name="van den Ackerveken G."/>
            <person name="Bottin A."/>
            <person name="Bulone V."/>
            <person name="Diaz-Moreno S.M."/>
            <person name="Dumas B."/>
            <person name="Fan L."/>
            <person name="Gaulin E."/>
            <person name="Govers F."/>
            <person name="Grenville-Briggs L.J."/>
            <person name="Horner N.R."/>
            <person name="Levin J.Z."/>
            <person name="Mammella M."/>
            <person name="Meijer H.J."/>
            <person name="Morris P."/>
            <person name="Nusbaum C."/>
            <person name="Oome S."/>
            <person name="Phillips A.J."/>
            <person name="van Rooyen D."/>
            <person name="Rzeszutek E."/>
            <person name="Saraiva M."/>
            <person name="Secombes C.J."/>
            <person name="Seidl M.F."/>
            <person name="Snel B."/>
            <person name="Stassen J.H."/>
            <person name="Sykes S."/>
            <person name="Tripathy S."/>
            <person name="van den Berg H."/>
            <person name="Vega-Arreguin J.C."/>
            <person name="Wawra S."/>
            <person name="Young S.K."/>
            <person name="Zeng Q."/>
            <person name="Dieguez-Uribeondo J."/>
            <person name="Russ C."/>
            <person name="Tyler B.M."/>
            <person name="van West P."/>
        </authorList>
    </citation>
    <scope>NUCLEOTIDE SEQUENCE [LARGE SCALE GENOMIC DNA]</scope>
    <source>
        <strain evidence="5 6">CBS 223.65</strain>
    </source>
</reference>
<dbReference type="VEuPathDB" id="FungiDB:SPRG_15103"/>
<evidence type="ECO:0000256" key="3">
    <source>
        <dbReference type="ARBA" id="ARBA00023098"/>
    </source>
</evidence>
<keyword evidence="2" id="KW-0276">Fatty acid metabolism</keyword>
<dbReference type="PANTHER" id="PTHR43272:SF32">
    <property type="entry name" value="AMP-DEPENDENT SYNTHETASE_LIGASE DOMAIN-CONTAINING PROTEIN"/>
    <property type="match status" value="1"/>
</dbReference>
<name>A0A067BMS9_SAPPC</name>
<dbReference type="AlphaFoldDB" id="A0A067BMS9"/>
<dbReference type="InterPro" id="IPR042099">
    <property type="entry name" value="ANL_N_sf"/>
</dbReference>
<dbReference type="EMBL" id="KK583335">
    <property type="protein sequence ID" value="KDO19769.1"/>
    <property type="molecule type" value="Genomic_DNA"/>
</dbReference>
<evidence type="ECO:0000259" key="4">
    <source>
        <dbReference type="Pfam" id="PF00501"/>
    </source>
</evidence>
<sequence length="643" mass="69920">MPKYTTTSIRDEVDIRLDERTASLPPVTLCAMFQETAIKHAAQDALHYKKDGVWHSYTWQEYLDTSRQFAKALLHLGFDRFDTISISGFNACEWFFAYMGTILAGGAATGIYTTNSAAACQYVCADSLARVIVCDGVAQLQKFVSIADQLPSLKALVVYNANVPADVATSVPVYSFASFLELGKDVAESWIDDRIAAQRPGHCASLIYTSGTTGNPKGVMLSHDNMTYTMRAMNWGFAADTFGPTDRIISYLPLSHIAGQILDIGNQILHGLHIYFADPDALKGSLGKTLKEVKPTFFLAVPRVFEKIYEKMLETGRDTKGLKKIIVRMARAIGLAKVQASTHNGDKSVPWGYALAKYLVFDNVRAALGLDECKTCFSGTAPFNPEVSSFFASLDIPIYEAMGLSETAGITFANYPATWKQSSLGPAMYGAEVKIDPANSELLIRGRHVMMGYINNAAATAATIDDEGFLHSGDCASIDADGYGFITGRLKELIITAGGENVPPVLIENVLKEEIPILGNAMVVGDKRKFLSVIFTLRVLMDANGAPTNELDSAVTHALREIGSSATTVAEALADPKVLAYVDAGLKRANEKATSRAQKVQKYIFVSEDFSVPGGEMTPTLKLKRNVVLDKYAAEIDVMYQVV</sequence>
<evidence type="ECO:0000313" key="6">
    <source>
        <dbReference type="Proteomes" id="UP000030745"/>
    </source>
</evidence>
<dbReference type="STRING" id="695850.A0A067BMS9"/>
<evidence type="ECO:0000256" key="1">
    <source>
        <dbReference type="ARBA" id="ARBA00022598"/>
    </source>
</evidence>